<feature type="compositionally biased region" description="Basic and acidic residues" evidence="7">
    <location>
        <begin position="1"/>
        <end position="23"/>
    </location>
</feature>
<keyword evidence="5" id="KW-0521">NADP</keyword>
<evidence type="ECO:0000256" key="1">
    <source>
        <dbReference type="ARBA" id="ARBA00005855"/>
    </source>
</evidence>
<keyword evidence="8" id="KW-0472">Membrane</keyword>
<dbReference type="InterPro" id="IPR052206">
    <property type="entry name" value="Retinol_saturase"/>
</dbReference>
<keyword evidence="8" id="KW-1133">Transmembrane helix</keyword>
<keyword evidence="8" id="KW-0812">Transmembrane</keyword>
<keyword evidence="10" id="KW-1185">Reference proteome</keyword>
<evidence type="ECO:0000256" key="4">
    <source>
        <dbReference type="ARBA" id="ARBA00022827"/>
    </source>
</evidence>
<protein>
    <recommendedName>
        <fullName evidence="11">Amine oxidase domain-containing protein</fullName>
    </recommendedName>
</protein>
<evidence type="ECO:0000256" key="2">
    <source>
        <dbReference type="ARBA" id="ARBA00022630"/>
    </source>
</evidence>
<reference evidence="9" key="1">
    <citation type="submission" date="2023-08" db="EMBL/GenBank/DDBJ databases">
        <authorList>
            <person name="Audoor S."/>
            <person name="Bilcke G."/>
        </authorList>
    </citation>
    <scope>NUCLEOTIDE SEQUENCE</scope>
</reference>
<keyword evidence="2" id="KW-0285">Flavoprotein</keyword>
<dbReference type="EMBL" id="CAKOGP040001728">
    <property type="protein sequence ID" value="CAJ1947473.1"/>
    <property type="molecule type" value="Genomic_DNA"/>
</dbReference>
<gene>
    <name evidence="9" type="ORF">CYCCA115_LOCUS11161</name>
</gene>
<evidence type="ECO:0000313" key="10">
    <source>
        <dbReference type="Proteomes" id="UP001295423"/>
    </source>
</evidence>
<organism evidence="9 10">
    <name type="scientific">Cylindrotheca closterium</name>
    <dbReference type="NCBI Taxonomy" id="2856"/>
    <lineage>
        <taxon>Eukaryota</taxon>
        <taxon>Sar</taxon>
        <taxon>Stramenopiles</taxon>
        <taxon>Ochrophyta</taxon>
        <taxon>Bacillariophyta</taxon>
        <taxon>Bacillariophyceae</taxon>
        <taxon>Bacillariophycidae</taxon>
        <taxon>Bacillariales</taxon>
        <taxon>Bacillariaceae</taxon>
        <taxon>Cylindrotheca</taxon>
    </lineage>
</organism>
<keyword evidence="6" id="KW-0520">NAD</keyword>
<evidence type="ECO:0000256" key="7">
    <source>
        <dbReference type="SAM" id="MobiDB-lite"/>
    </source>
</evidence>
<keyword evidence="4" id="KW-0274">FAD</keyword>
<dbReference type="SUPFAM" id="SSF51905">
    <property type="entry name" value="FAD/NAD(P)-binding domain"/>
    <property type="match status" value="1"/>
</dbReference>
<dbReference type="AlphaFoldDB" id="A0AAD2FNL6"/>
<dbReference type="Proteomes" id="UP001295423">
    <property type="component" value="Unassembled WGS sequence"/>
</dbReference>
<evidence type="ECO:0000256" key="6">
    <source>
        <dbReference type="ARBA" id="ARBA00023027"/>
    </source>
</evidence>
<feature type="region of interest" description="Disordered" evidence="7">
    <location>
        <begin position="1"/>
        <end position="30"/>
    </location>
</feature>
<evidence type="ECO:0000256" key="8">
    <source>
        <dbReference type="SAM" id="Phobius"/>
    </source>
</evidence>
<comment type="similarity">
    <text evidence="1">Belongs to the carotenoid/retinoid oxidoreductase family. CrtISO subfamily.</text>
</comment>
<sequence length="948" mass="104270">MRMGKVERPSREETKPPRADSKTKPKHAAAASVVGQVSPDIISTYFTPVLTELAAQALGDYAANLLEYDDIIRDMKAMKEKQTVVDADGKIRGIEAPEPPIAPLYRSEYYVKELRQVLSETSDHFQSKKGGWRVHARASRFERLMDQKYGIFRPFLKQHPEVDKFVRSVQVKYANGYFSPIRQGKPPIPKSTAVIILFMMKRGDMKWEILTLSALFFLVGLQPWALVILVAGGHTLLEGRKKRAVKPMETHIPTARPYFRSNRDEASSRKTKTDFLSRPVGKKHVPKERINMMKYDTMILGSGPDVLYTASLLSRAGRKVLVMTARSDASGCYTIEDCNSGEAKKFHNVPFDVCSSNVSKISGQQELLAPALSNSTDFQGGVRFAKIGSEADGYAFQILSVPSMGGDDTPCPFVLRGRGVSSLMEDAAASLGDGWPDASGSIGNSATGLYSATCESINSSAANYYLSKIIEDSVNEMRNDGIYHSVASRYASGFLDKGFPSNPHARSLMAAIGMNGEDIKPTKTSMAPHVTNVSAALSGEGMHYPVGGPRALCHALSTVVEQSGGCVLTNVPVTELIFEHFDALAPNQRDEKKMSAPRCLGVKLSDGTELKFDMKSWRNQDYSPAVISMHGFITTFIRLMPDDIRTKYKVPRGLPALSESRPVFKLLFGLRGSATDLEVTGIDFCRVPGAGLAQDELDPVKNEMKHMGSTGGRRMDNVISEHINQESNDAPEAAKENDNKKAKELKNKSHVRFETGASWMKVSFPSAKDPSFESRHGSITTCVVTVEADDDFVSLFETKPRLYSSQKDQGNTTDKYQVLIDRIKCDLLNVFPQLEGKIVCSQLIGPIYRGLSHNPERYVAKGVRPQSQYPGLFAGGSDLTVGESFSASIVAGWLTANAVMGYSAIDYLFLQKNITSDIINFLEEPDVDDNEDTAVPYDMPQSEISAFS</sequence>
<name>A0AAD2FNL6_9STRA</name>
<accession>A0AAD2FNL6</accession>
<feature type="region of interest" description="Disordered" evidence="7">
    <location>
        <begin position="929"/>
        <end position="948"/>
    </location>
</feature>
<evidence type="ECO:0000256" key="3">
    <source>
        <dbReference type="ARBA" id="ARBA00022729"/>
    </source>
</evidence>
<evidence type="ECO:0008006" key="11">
    <source>
        <dbReference type="Google" id="ProtNLM"/>
    </source>
</evidence>
<dbReference type="PANTHER" id="PTHR46091:SF3">
    <property type="entry name" value="AMINE OXIDASE DOMAIN-CONTAINING PROTEIN"/>
    <property type="match status" value="1"/>
</dbReference>
<evidence type="ECO:0000256" key="5">
    <source>
        <dbReference type="ARBA" id="ARBA00022857"/>
    </source>
</evidence>
<comment type="caution">
    <text evidence="9">The sequence shown here is derived from an EMBL/GenBank/DDBJ whole genome shotgun (WGS) entry which is preliminary data.</text>
</comment>
<dbReference type="InterPro" id="IPR036188">
    <property type="entry name" value="FAD/NAD-bd_sf"/>
</dbReference>
<evidence type="ECO:0000313" key="9">
    <source>
        <dbReference type="EMBL" id="CAJ1947473.1"/>
    </source>
</evidence>
<keyword evidence="3" id="KW-0732">Signal</keyword>
<proteinExistence type="inferred from homology"/>
<feature type="transmembrane region" description="Helical" evidence="8">
    <location>
        <begin position="209"/>
        <end position="232"/>
    </location>
</feature>
<dbReference type="PANTHER" id="PTHR46091">
    <property type="entry name" value="BLR7054 PROTEIN"/>
    <property type="match status" value="1"/>
</dbReference>